<protein>
    <submittedName>
        <fullName evidence="1">Uncharacterized protein</fullName>
    </submittedName>
</protein>
<dbReference type="Proteomes" id="UP000783871">
    <property type="component" value="Unassembled WGS sequence"/>
</dbReference>
<dbReference type="EMBL" id="JAATEO010000010">
    <property type="protein sequence ID" value="NJP32627.1"/>
    <property type="molecule type" value="Genomic_DNA"/>
</dbReference>
<evidence type="ECO:0000313" key="1">
    <source>
        <dbReference type="EMBL" id="NJP32627.1"/>
    </source>
</evidence>
<reference evidence="1 2" key="1">
    <citation type="submission" date="2020-03" db="EMBL/GenBank/DDBJ databases">
        <title>WGS of actinomycetes isolated from Thailand.</title>
        <authorList>
            <person name="Thawai C."/>
        </authorList>
    </citation>
    <scope>NUCLEOTIDE SEQUENCE [LARGE SCALE GENOMIC DNA]</scope>
    <source>
        <strain evidence="1 2">HSS6-12</strain>
    </source>
</reference>
<proteinExistence type="predicted"/>
<gene>
    <name evidence="1" type="ORF">HCJ94_11700</name>
</gene>
<accession>A0ABX0Z4A8</accession>
<sequence>MNIDEYAATKEQVQVAGVDAPLRVMIISTVYQLKERIRNYVRDLLEKEGIRVDLVFLGAKSWEEVDPEGWEQVRNHPLLTLYTLDGAEHRHPLRRVERVIVLRAPEAVLSRATRLTERVGPLRPLQRPAKALENGHRRVAGAFHSRIYNKAYKLARPSVLAKLFGRRLADVDFRTVDRIVATDVYAVTLGWRLARKHPHLVATTALDRDLVALHEQLRAREDS</sequence>
<keyword evidence="2" id="KW-1185">Reference proteome</keyword>
<comment type="caution">
    <text evidence="1">The sequence shown here is derived from an EMBL/GenBank/DDBJ whole genome shotgun (WGS) entry which is preliminary data.</text>
</comment>
<organism evidence="1 2">
    <name type="scientific">Micromonospora thermarum</name>
    <dbReference type="NCBI Taxonomy" id="2720024"/>
    <lineage>
        <taxon>Bacteria</taxon>
        <taxon>Bacillati</taxon>
        <taxon>Actinomycetota</taxon>
        <taxon>Actinomycetes</taxon>
        <taxon>Micromonosporales</taxon>
        <taxon>Micromonosporaceae</taxon>
        <taxon>Micromonospora</taxon>
    </lineage>
</organism>
<name>A0ABX0Z4A8_9ACTN</name>
<evidence type="ECO:0000313" key="2">
    <source>
        <dbReference type="Proteomes" id="UP000783871"/>
    </source>
</evidence>
<dbReference type="RefSeq" id="WP_168001010.1">
    <property type="nucleotide sequence ID" value="NZ_JAATEO010000010.1"/>
</dbReference>